<feature type="domain" description="HTH hxlR-type" evidence="5">
    <location>
        <begin position="13"/>
        <end position="110"/>
    </location>
</feature>
<dbReference type="SUPFAM" id="SSF46785">
    <property type="entry name" value="Winged helix' DNA-binding domain"/>
    <property type="match status" value="1"/>
</dbReference>
<dbReference type="Proteomes" id="UP000027439">
    <property type="component" value="Unassembled WGS sequence"/>
</dbReference>
<reference evidence="6 7" key="1">
    <citation type="submission" date="2014-03" db="EMBL/GenBank/DDBJ databases">
        <title>Draft Genome Sequences of Four Burkholderia Strains.</title>
        <authorList>
            <person name="Liu X.Y."/>
            <person name="Li C.X."/>
            <person name="Xu J.H."/>
        </authorList>
    </citation>
    <scope>NUCLEOTIDE SEQUENCE [LARGE SCALE GENOMIC DNA]</scope>
    <source>
        <strain evidence="6 7">R27</strain>
    </source>
</reference>
<dbReference type="AlphaFoldDB" id="A0A069NES4"/>
<dbReference type="PANTHER" id="PTHR33204:SF18">
    <property type="entry name" value="TRANSCRIPTIONAL REGULATORY PROTEIN"/>
    <property type="match status" value="1"/>
</dbReference>
<dbReference type="PROSITE" id="PS51118">
    <property type="entry name" value="HTH_HXLR"/>
    <property type="match status" value="1"/>
</dbReference>
<evidence type="ECO:0000256" key="1">
    <source>
        <dbReference type="ARBA" id="ARBA00023015"/>
    </source>
</evidence>
<protein>
    <submittedName>
        <fullName evidence="6">HxlR family transcriptional regulator</fullName>
    </submittedName>
</protein>
<keyword evidence="3" id="KW-0804">Transcription</keyword>
<feature type="compositionally biased region" description="Basic and acidic residues" evidence="4">
    <location>
        <begin position="157"/>
        <end position="170"/>
    </location>
</feature>
<feature type="region of interest" description="Disordered" evidence="4">
    <location>
        <begin position="147"/>
        <end position="170"/>
    </location>
</feature>
<dbReference type="PANTHER" id="PTHR33204">
    <property type="entry name" value="TRANSCRIPTIONAL REGULATOR, MARR FAMILY"/>
    <property type="match status" value="1"/>
</dbReference>
<evidence type="ECO:0000256" key="3">
    <source>
        <dbReference type="ARBA" id="ARBA00023163"/>
    </source>
</evidence>
<keyword evidence="1" id="KW-0805">Transcription regulation</keyword>
<accession>A0A069NES4</accession>
<sequence length="170" mass="18841">MRGQKTDVGSGLCPIGRSLAVVGEWWSLLIVRDALQGRQRFSEFQKSLGIAKNILSARLKKLVDCGILRVETVSGSPSMSRYVLTDRGRELHVVLVALSQWGGDHCFEPTENRMCVTDQLGKPLPKLRVTDNRGQALHPEQVQIALATVPRRKQSAKRSEDHPSNTGEKS</sequence>
<dbReference type="Pfam" id="PF01638">
    <property type="entry name" value="HxlR"/>
    <property type="match status" value="1"/>
</dbReference>
<dbReference type="InterPro" id="IPR036388">
    <property type="entry name" value="WH-like_DNA-bd_sf"/>
</dbReference>
<dbReference type="EMBL" id="JFHE01000052">
    <property type="protein sequence ID" value="KDR26602.1"/>
    <property type="molecule type" value="Genomic_DNA"/>
</dbReference>
<organism evidence="6 7">
    <name type="scientific">Caballeronia grimmiae</name>
    <dbReference type="NCBI Taxonomy" id="1071679"/>
    <lineage>
        <taxon>Bacteria</taxon>
        <taxon>Pseudomonadati</taxon>
        <taxon>Pseudomonadota</taxon>
        <taxon>Betaproteobacteria</taxon>
        <taxon>Burkholderiales</taxon>
        <taxon>Burkholderiaceae</taxon>
        <taxon>Caballeronia</taxon>
    </lineage>
</organism>
<evidence type="ECO:0000259" key="5">
    <source>
        <dbReference type="PROSITE" id="PS51118"/>
    </source>
</evidence>
<comment type="caution">
    <text evidence="6">The sequence shown here is derived from an EMBL/GenBank/DDBJ whole genome shotgun (WGS) entry which is preliminary data.</text>
</comment>
<evidence type="ECO:0000313" key="7">
    <source>
        <dbReference type="Proteomes" id="UP000027439"/>
    </source>
</evidence>
<evidence type="ECO:0000256" key="4">
    <source>
        <dbReference type="SAM" id="MobiDB-lite"/>
    </source>
</evidence>
<evidence type="ECO:0000256" key="2">
    <source>
        <dbReference type="ARBA" id="ARBA00023125"/>
    </source>
</evidence>
<dbReference type="RefSeq" id="WP_075583230.1">
    <property type="nucleotide sequence ID" value="NZ_BMEG01000018.1"/>
</dbReference>
<dbReference type="GO" id="GO:0003677">
    <property type="term" value="F:DNA binding"/>
    <property type="evidence" value="ECO:0007669"/>
    <property type="project" value="UniProtKB-KW"/>
</dbReference>
<evidence type="ECO:0000313" key="6">
    <source>
        <dbReference type="EMBL" id="KDR26602.1"/>
    </source>
</evidence>
<dbReference type="Gene3D" id="1.10.10.10">
    <property type="entry name" value="Winged helix-like DNA-binding domain superfamily/Winged helix DNA-binding domain"/>
    <property type="match status" value="1"/>
</dbReference>
<name>A0A069NES4_9BURK</name>
<dbReference type="InterPro" id="IPR036390">
    <property type="entry name" value="WH_DNA-bd_sf"/>
</dbReference>
<gene>
    <name evidence="6" type="ORF">BG57_26130</name>
</gene>
<keyword evidence="2" id="KW-0238">DNA-binding</keyword>
<dbReference type="InterPro" id="IPR002577">
    <property type="entry name" value="HTH_HxlR"/>
</dbReference>
<dbReference type="STRING" id="1071679.BG57_26130"/>
<dbReference type="eggNOG" id="COG1733">
    <property type="taxonomic scope" value="Bacteria"/>
</dbReference>
<dbReference type="OrthoDB" id="9807069at2"/>
<proteinExistence type="predicted"/>